<dbReference type="SUPFAM" id="SSF63712">
    <property type="entry name" value="Nicotinic receptor ligand binding domain-like"/>
    <property type="match status" value="1"/>
</dbReference>
<dbReference type="Pfam" id="PF02931">
    <property type="entry name" value="Neur_chan_LBD"/>
    <property type="match status" value="1"/>
</dbReference>
<comment type="caution">
    <text evidence="3">The sequence shown here is derived from an EMBL/GenBank/DDBJ whole genome shotgun (WGS) entry which is preliminary data.</text>
</comment>
<dbReference type="GO" id="GO:0016020">
    <property type="term" value="C:membrane"/>
    <property type="evidence" value="ECO:0007669"/>
    <property type="project" value="InterPro"/>
</dbReference>
<feature type="transmembrane region" description="Helical" evidence="1">
    <location>
        <begin position="419"/>
        <end position="442"/>
    </location>
</feature>
<dbReference type="InterPro" id="IPR006201">
    <property type="entry name" value="Neur_channel"/>
</dbReference>
<dbReference type="GO" id="GO:0004888">
    <property type="term" value="F:transmembrane signaling receptor activity"/>
    <property type="evidence" value="ECO:0007669"/>
    <property type="project" value="InterPro"/>
</dbReference>
<sequence>MCQVQQQVGAGPHIVNSPNALFQARATSSAQLDPCQYMLSLLNETKNELMQHEQTTLEQCLYYYLAGESAKKLGRLNIPHSIASVPPNYLSQEPVTVNFAQFTLQHFELNEYLKDISIHGYLDLNWHDDRLMWNQDTWKKNKLVVHSFHHVWVPLLGSQNPENHLKNGDAFEIRKVETSNQGNVTAKVAFSLRTFCDDSDFENYPNDVYKCCFAFEPQQDREVIQFTSSGLPIFTDPKNFRDYGWGVSGTVPESFDDPSDVAQLGFCLNLKRAHSALKVELTLPLFIATVVFLLPPLFGSIKIQVFLKMFVMLLQFLTLLMFSQRISPFLSSTSTTPKPMRFLEVALTLNLASITTSLIIFTAMKVKRTLPPWGKVTQIANLVNGVLGILHISSIEEYNLDKLEEQETQNTYQKDWHNVFGAAHAVFMIFFSAIMIFFYIAYCL</sequence>
<keyword evidence="4" id="KW-1185">Reference proteome</keyword>
<dbReference type="FunFam" id="2.70.170.10:FF:000063">
    <property type="entry name" value="Ligand-Gated ion Channel"/>
    <property type="match status" value="1"/>
</dbReference>
<dbReference type="Proteomes" id="UP000494206">
    <property type="component" value="Unassembled WGS sequence"/>
</dbReference>
<feature type="domain" description="Neurotransmitter-gated ion-channel ligand-binding" evidence="2">
    <location>
        <begin position="85"/>
        <end position="218"/>
    </location>
</feature>
<protein>
    <recommendedName>
        <fullName evidence="2">Neurotransmitter-gated ion-channel ligand-binding domain-containing protein</fullName>
    </recommendedName>
</protein>
<keyword evidence="1" id="KW-0472">Membrane</keyword>
<evidence type="ECO:0000256" key="1">
    <source>
        <dbReference type="SAM" id="Phobius"/>
    </source>
</evidence>
<accession>A0A8S1EGY2</accession>
<feature type="transmembrane region" description="Helical" evidence="1">
    <location>
        <begin position="342"/>
        <end position="364"/>
    </location>
</feature>
<organism evidence="3 4">
    <name type="scientific">Caenorhabditis bovis</name>
    <dbReference type="NCBI Taxonomy" id="2654633"/>
    <lineage>
        <taxon>Eukaryota</taxon>
        <taxon>Metazoa</taxon>
        <taxon>Ecdysozoa</taxon>
        <taxon>Nematoda</taxon>
        <taxon>Chromadorea</taxon>
        <taxon>Rhabditida</taxon>
        <taxon>Rhabditina</taxon>
        <taxon>Rhabditomorpha</taxon>
        <taxon>Rhabditoidea</taxon>
        <taxon>Rhabditidae</taxon>
        <taxon>Peloderinae</taxon>
        <taxon>Caenorhabditis</taxon>
    </lineage>
</organism>
<dbReference type="GO" id="GO:0005230">
    <property type="term" value="F:extracellular ligand-gated monoatomic ion channel activity"/>
    <property type="evidence" value="ECO:0007669"/>
    <property type="project" value="InterPro"/>
</dbReference>
<dbReference type="AlphaFoldDB" id="A0A8S1EGY2"/>
<dbReference type="EMBL" id="CADEPM010000002">
    <property type="protein sequence ID" value="CAB3400468.1"/>
    <property type="molecule type" value="Genomic_DNA"/>
</dbReference>
<dbReference type="InterPro" id="IPR036734">
    <property type="entry name" value="Neur_chan_lig-bd_sf"/>
</dbReference>
<dbReference type="PANTHER" id="PTHR18945">
    <property type="entry name" value="NEUROTRANSMITTER GATED ION CHANNEL"/>
    <property type="match status" value="1"/>
</dbReference>
<dbReference type="OrthoDB" id="5975154at2759"/>
<keyword evidence="1" id="KW-1133">Transmembrane helix</keyword>
<feature type="transmembrane region" description="Helical" evidence="1">
    <location>
        <begin position="305"/>
        <end position="322"/>
    </location>
</feature>
<evidence type="ECO:0000313" key="4">
    <source>
        <dbReference type="Proteomes" id="UP000494206"/>
    </source>
</evidence>
<proteinExistence type="predicted"/>
<gene>
    <name evidence="3" type="ORF">CBOVIS_LOCUS3404</name>
</gene>
<feature type="transmembrane region" description="Helical" evidence="1">
    <location>
        <begin position="281"/>
        <end position="298"/>
    </location>
</feature>
<dbReference type="InterPro" id="IPR006202">
    <property type="entry name" value="Neur_chan_lig-bd"/>
</dbReference>
<name>A0A8S1EGY2_9PELO</name>
<reference evidence="3 4" key="1">
    <citation type="submission" date="2020-04" db="EMBL/GenBank/DDBJ databases">
        <authorList>
            <person name="Laetsch R D."/>
            <person name="Stevens L."/>
            <person name="Kumar S."/>
            <person name="Blaxter L. M."/>
        </authorList>
    </citation>
    <scope>NUCLEOTIDE SEQUENCE [LARGE SCALE GENOMIC DNA]</scope>
</reference>
<evidence type="ECO:0000313" key="3">
    <source>
        <dbReference type="EMBL" id="CAB3400468.1"/>
    </source>
</evidence>
<keyword evidence="1" id="KW-0812">Transmembrane</keyword>
<evidence type="ECO:0000259" key="2">
    <source>
        <dbReference type="Pfam" id="PF02931"/>
    </source>
</evidence>
<dbReference type="Gene3D" id="2.70.170.10">
    <property type="entry name" value="Neurotransmitter-gated ion-channel ligand-binding domain"/>
    <property type="match status" value="1"/>
</dbReference>